<keyword evidence="17" id="KW-1185">Reference proteome</keyword>
<feature type="transmembrane region" description="Helical" evidence="14">
    <location>
        <begin position="472"/>
        <end position="505"/>
    </location>
</feature>
<keyword evidence="5" id="KW-0597">Phosphoprotein</keyword>
<dbReference type="GO" id="GO:0005886">
    <property type="term" value="C:plasma membrane"/>
    <property type="evidence" value="ECO:0007669"/>
    <property type="project" value="UniProtKB-SubCell"/>
</dbReference>
<keyword evidence="10" id="KW-0067">ATP-binding</keyword>
<comment type="caution">
    <text evidence="16">The sequence shown here is derived from an EMBL/GenBank/DDBJ whole genome shotgun (WGS) entry which is preliminary data.</text>
</comment>
<dbReference type="InterPro" id="IPR036890">
    <property type="entry name" value="HATPase_C_sf"/>
</dbReference>
<evidence type="ECO:0000256" key="12">
    <source>
        <dbReference type="ARBA" id="ARBA00023012"/>
    </source>
</evidence>
<evidence type="ECO:0000256" key="5">
    <source>
        <dbReference type="ARBA" id="ARBA00022553"/>
    </source>
</evidence>
<dbReference type="Gene3D" id="1.10.287.130">
    <property type="match status" value="1"/>
</dbReference>
<comment type="catalytic activity">
    <reaction evidence="1">
        <text>ATP + protein L-histidine = ADP + protein N-phospho-L-histidine.</text>
        <dbReference type="EC" id="2.7.13.3"/>
    </reaction>
</comment>
<evidence type="ECO:0000256" key="6">
    <source>
        <dbReference type="ARBA" id="ARBA00022679"/>
    </source>
</evidence>
<dbReference type="PROSITE" id="PS50109">
    <property type="entry name" value="HIS_KIN"/>
    <property type="match status" value="1"/>
</dbReference>
<keyword evidence="9 16" id="KW-0418">Kinase</keyword>
<dbReference type="SUPFAM" id="SSF47384">
    <property type="entry name" value="Homodimeric domain of signal transducing histidine kinase"/>
    <property type="match status" value="1"/>
</dbReference>
<evidence type="ECO:0000256" key="7">
    <source>
        <dbReference type="ARBA" id="ARBA00022692"/>
    </source>
</evidence>
<keyword evidence="6" id="KW-0808">Transferase</keyword>
<reference evidence="16 17" key="1">
    <citation type="submission" date="2019-02" db="EMBL/GenBank/DDBJ databases">
        <title>Peptostreptococcaceae bacterium ZHW00191 nov., a new bacterium isolated from the human gut.</title>
        <authorList>
            <person name="Zhou H.-W."/>
            <person name="Chen X.-J."/>
        </authorList>
    </citation>
    <scope>NUCLEOTIDE SEQUENCE [LARGE SCALE GENOMIC DNA]</scope>
    <source>
        <strain evidence="16 17">ZHW00191</strain>
    </source>
</reference>
<evidence type="ECO:0000313" key="17">
    <source>
        <dbReference type="Proteomes" id="UP000317863"/>
    </source>
</evidence>
<evidence type="ECO:0000313" key="16">
    <source>
        <dbReference type="EMBL" id="TQQ84693.1"/>
    </source>
</evidence>
<keyword evidence="4" id="KW-1003">Cell membrane</keyword>
<dbReference type="InterPro" id="IPR003594">
    <property type="entry name" value="HATPase_dom"/>
</dbReference>
<dbReference type="InterPro" id="IPR050398">
    <property type="entry name" value="HssS/ArlS-like"/>
</dbReference>
<dbReference type="InterPro" id="IPR003661">
    <property type="entry name" value="HisK_dim/P_dom"/>
</dbReference>
<dbReference type="RefSeq" id="WP_142535964.1">
    <property type="nucleotide sequence ID" value="NZ_SGJB01000008.1"/>
</dbReference>
<dbReference type="Pfam" id="PF02518">
    <property type="entry name" value="HATPase_c"/>
    <property type="match status" value="1"/>
</dbReference>
<organism evidence="16 17">
    <name type="scientific">Peptacetobacter hominis</name>
    <dbReference type="NCBI Taxonomy" id="2743610"/>
    <lineage>
        <taxon>Bacteria</taxon>
        <taxon>Bacillati</taxon>
        <taxon>Bacillota</taxon>
        <taxon>Clostridia</taxon>
        <taxon>Peptostreptococcales</taxon>
        <taxon>Peptostreptococcaceae</taxon>
        <taxon>Peptacetobacter</taxon>
    </lineage>
</organism>
<dbReference type="EMBL" id="SGJB01000008">
    <property type="protein sequence ID" value="TQQ84693.1"/>
    <property type="molecule type" value="Genomic_DNA"/>
</dbReference>
<keyword evidence="13 14" id="KW-0472">Membrane</keyword>
<dbReference type="EC" id="2.7.13.3" evidence="3"/>
<feature type="transmembrane region" description="Helical" evidence="14">
    <location>
        <begin position="313"/>
        <end position="334"/>
    </location>
</feature>
<accession>A0A544QVH1</accession>
<name>A0A544QVH1_9FIRM</name>
<dbReference type="Proteomes" id="UP000317863">
    <property type="component" value="Unassembled WGS sequence"/>
</dbReference>
<protein>
    <recommendedName>
        <fullName evidence="3">histidine kinase</fullName>
        <ecNumber evidence="3">2.7.13.3</ecNumber>
    </recommendedName>
</protein>
<dbReference type="AlphaFoldDB" id="A0A544QVH1"/>
<dbReference type="SMART" id="SM00388">
    <property type="entry name" value="HisKA"/>
    <property type="match status" value="1"/>
</dbReference>
<dbReference type="PANTHER" id="PTHR45528">
    <property type="entry name" value="SENSOR HISTIDINE KINASE CPXA"/>
    <property type="match status" value="1"/>
</dbReference>
<dbReference type="GO" id="GO:0005524">
    <property type="term" value="F:ATP binding"/>
    <property type="evidence" value="ECO:0007669"/>
    <property type="project" value="UniProtKB-KW"/>
</dbReference>
<dbReference type="FunFam" id="1.10.287.130:FF:000008">
    <property type="entry name" value="Two-component sensor histidine kinase"/>
    <property type="match status" value="1"/>
</dbReference>
<keyword evidence="11 14" id="KW-1133">Transmembrane helix</keyword>
<evidence type="ECO:0000256" key="14">
    <source>
        <dbReference type="SAM" id="Phobius"/>
    </source>
</evidence>
<dbReference type="OrthoDB" id="9792991at2"/>
<dbReference type="GO" id="GO:0000155">
    <property type="term" value="F:phosphorelay sensor kinase activity"/>
    <property type="evidence" value="ECO:0007669"/>
    <property type="project" value="InterPro"/>
</dbReference>
<evidence type="ECO:0000256" key="10">
    <source>
        <dbReference type="ARBA" id="ARBA00022840"/>
    </source>
</evidence>
<evidence type="ECO:0000256" key="2">
    <source>
        <dbReference type="ARBA" id="ARBA00004651"/>
    </source>
</evidence>
<feature type="transmembrane region" description="Helical" evidence="14">
    <location>
        <begin position="396"/>
        <end position="423"/>
    </location>
</feature>
<feature type="domain" description="Histidine kinase" evidence="15">
    <location>
        <begin position="579"/>
        <end position="793"/>
    </location>
</feature>
<evidence type="ECO:0000256" key="9">
    <source>
        <dbReference type="ARBA" id="ARBA00022777"/>
    </source>
</evidence>
<dbReference type="PANTHER" id="PTHR45528:SF1">
    <property type="entry name" value="SENSOR HISTIDINE KINASE CPXA"/>
    <property type="match status" value="1"/>
</dbReference>
<evidence type="ECO:0000256" key="3">
    <source>
        <dbReference type="ARBA" id="ARBA00012438"/>
    </source>
</evidence>
<keyword evidence="12" id="KW-0902">Two-component regulatory system</keyword>
<dbReference type="SUPFAM" id="SSF55874">
    <property type="entry name" value="ATPase domain of HSP90 chaperone/DNA topoisomerase II/histidine kinase"/>
    <property type="match status" value="1"/>
</dbReference>
<keyword evidence="7 14" id="KW-0812">Transmembrane</keyword>
<dbReference type="Pfam" id="PF00512">
    <property type="entry name" value="HisKA"/>
    <property type="match status" value="1"/>
</dbReference>
<evidence type="ECO:0000256" key="8">
    <source>
        <dbReference type="ARBA" id="ARBA00022741"/>
    </source>
</evidence>
<dbReference type="SMART" id="SM00387">
    <property type="entry name" value="HATPase_c"/>
    <property type="match status" value="1"/>
</dbReference>
<dbReference type="Gene3D" id="3.30.565.10">
    <property type="entry name" value="Histidine kinase-like ATPase, C-terminal domain"/>
    <property type="match status" value="1"/>
</dbReference>
<evidence type="ECO:0000259" key="15">
    <source>
        <dbReference type="PROSITE" id="PS50109"/>
    </source>
</evidence>
<gene>
    <name evidence="16" type="ORF">EXD82_05755</name>
</gene>
<dbReference type="CDD" id="cd00082">
    <property type="entry name" value="HisKA"/>
    <property type="match status" value="1"/>
</dbReference>
<evidence type="ECO:0000256" key="13">
    <source>
        <dbReference type="ARBA" id="ARBA00023136"/>
    </source>
</evidence>
<dbReference type="InterPro" id="IPR005467">
    <property type="entry name" value="His_kinase_dom"/>
</dbReference>
<evidence type="ECO:0000256" key="4">
    <source>
        <dbReference type="ARBA" id="ARBA00022475"/>
    </source>
</evidence>
<sequence length="800" mass="90714">MDTRSRKSKSGKFKLNIILVLILLVASIAMVSSYPNINKTSLIDKSKVGTEEFANYISELMYPIYYDMKKETGEMSDPSAFILDDKKLDELSKDYEISDDLYYHNDENYVEKYEEYMNKEKSSKMTEEERTAVEKYLIKGSISSLMGDIVKSDTLENNGYNVLSIDSYNKNNKKSSSTNNEIEKFRELILNEKKTNEEENKLYEYQEGYVFYAVLDFDQSGNLKIPYIKGMSADTLKEVIDKKQNKNNISVLALEKKYTGEEYTTNLPKVKNAVFTIALKGDINLLASNLGPYGVGEGSNLSSILTNNIGKSVVGVMMIGLTICAVLFAIGLLISRKISENIIFVKSFINMPVELAVFIGIIISSILVQIAANPIVMAVPNDISAWLNIRGISEEVISTVMVIANVVYWFVLFMFCIIAGAYLRSLFSKDNRELVKKKSIIVKPIRWTIRQIKMFVHWIENLDLKKGLDKPLLIIVGINLLCITIMCIFWGLGIIIAIIYSILLFRFMKSKATSVHRDYLRLEEMTENIADGNFNMDTKEDLGIFNPIKENLGNIQTGFKRAVDEEVKSQRMKTELITNVSHDLKTPLTSIITYVDLLKKEGITDEEKEKYIDVIDRKSQRLKYLIEDLFEVSRSTSGNIELNPVDVDVVSLVKQTVFELDDKIAASGVDIRTRFSNEKIIARLDSMRTFRIFSNLISNISKYSMYGSRAYIEVEDMGDKVSIEFKNISAEEIDGDVENLSERFVRGDKSRNTEGSGLGLAIAKSFTELQGGTFKLSSDGDLFKVRVVFPKKSTIENNKK</sequence>
<evidence type="ECO:0000256" key="1">
    <source>
        <dbReference type="ARBA" id="ARBA00000085"/>
    </source>
</evidence>
<feature type="transmembrane region" description="Helical" evidence="14">
    <location>
        <begin position="355"/>
        <end position="376"/>
    </location>
</feature>
<dbReference type="InterPro" id="IPR036097">
    <property type="entry name" value="HisK_dim/P_sf"/>
</dbReference>
<keyword evidence="8" id="KW-0547">Nucleotide-binding</keyword>
<evidence type="ECO:0000256" key="11">
    <source>
        <dbReference type="ARBA" id="ARBA00022989"/>
    </source>
</evidence>
<comment type="subcellular location">
    <subcellularLocation>
        <location evidence="2">Cell membrane</location>
        <topology evidence="2">Multi-pass membrane protein</topology>
    </subcellularLocation>
</comment>
<proteinExistence type="predicted"/>